<keyword evidence="2" id="KW-0732">Signal</keyword>
<name>A0A1F7SWV4_9BACT</name>
<organism evidence="4 5">
    <name type="scientific">Candidatus Shapirobacteria bacterium RIFOXYB1_FULL_38_38</name>
    <dbReference type="NCBI Taxonomy" id="1802151"/>
    <lineage>
        <taxon>Bacteria</taxon>
        <taxon>Candidatus Shapironibacteriota</taxon>
    </lineage>
</organism>
<dbReference type="Proteomes" id="UP000179812">
    <property type="component" value="Unassembled WGS sequence"/>
</dbReference>
<feature type="transmembrane region" description="Helical" evidence="1">
    <location>
        <begin position="261"/>
        <end position="279"/>
    </location>
</feature>
<feature type="transmembrane region" description="Helical" evidence="1">
    <location>
        <begin position="201"/>
        <end position="219"/>
    </location>
</feature>
<evidence type="ECO:0000256" key="1">
    <source>
        <dbReference type="SAM" id="Phobius"/>
    </source>
</evidence>
<keyword evidence="1" id="KW-0472">Membrane</keyword>
<evidence type="ECO:0000313" key="4">
    <source>
        <dbReference type="EMBL" id="OGL57684.1"/>
    </source>
</evidence>
<dbReference type="EMBL" id="MGDL01000007">
    <property type="protein sequence ID" value="OGL57684.1"/>
    <property type="molecule type" value="Genomic_DNA"/>
</dbReference>
<proteinExistence type="predicted"/>
<sequence length="301" mass="33164">MKKIICLLVLVLLGTGRVEAQTFEVERDLTPTASVSATLVPTKVEEPKGNITEPGSEEASYRLEAVLNKQEVGGWNGFNTMKKIVRLAVDRGVSANTIVIILLLPLIATLVAVLHYIFGLSGYGIFTPTMVGVTFLATGILGGLFLFALILIISIAGGLFLKRLRLHFWPARSINLLFISLGTFGMMIVSSFFSLINLTKISIFPILFMIILAEDFVRTQLVKSKSEAKRLTLGTLVLAICGALMMNIRVVQEMVLLNPEIVVLLVLVINIWVGNYSGIRMSELSRFKKAIRDQSKPIRNK</sequence>
<keyword evidence="1" id="KW-1133">Transmembrane helix</keyword>
<accession>A0A1F7SWV4</accession>
<feature type="transmembrane region" description="Helical" evidence="1">
    <location>
        <begin position="173"/>
        <end position="195"/>
    </location>
</feature>
<feature type="transmembrane region" description="Helical" evidence="1">
    <location>
        <begin position="93"/>
        <end position="113"/>
    </location>
</feature>
<dbReference type="Pfam" id="PF14402">
    <property type="entry name" value="7TM_transglut"/>
    <property type="match status" value="1"/>
</dbReference>
<feature type="domain" description="7 transmembrane helices usually fused to an inactive transglutaminase" evidence="3">
    <location>
        <begin position="96"/>
        <end position="289"/>
    </location>
</feature>
<dbReference type="InterPro" id="IPR025840">
    <property type="entry name" value="7TM_transglut"/>
</dbReference>
<evidence type="ECO:0000313" key="5">
    <source>
        <dbReference type="Proteomes" id="UP000179812"/>
    </source>
</evidence>
<feature type="transmembrane region" description="Helical" evidence="1">
    <location>
        <begin position="144"/>
        <end position="161"/>
    </location>
</feature>
<comment type="caution">
    <text evidence="4">The sequence shown here is derived from an EMBL/GenBank/DDBJ whole genome shotgun (WGS) entry which is preliminary data.</text>
</comment>
<keyword evidence="1" id="KW-0812">Transmembrane</keyword>
<feature type="signal peptide" evidence="2">
    <location>
        <begin position="1"/>
        <end position="20"/>
    </location>
</feature>
<evidence type="ECO:0000256" key="2">
    <source>
        <dbReference type="SAM" id="SignalP"/>
    </source>
</evidence>
<dbReference type="AlphaFoldDB" id="A0A1F7SWV4"/>
<feature type="chain" id="PRO_5009226139" description="7 transmembrane helices usually fused to an inactive transglutaminase domain-containing protein" evidence="2">
    <location>
        <begin position="21"/>
        <end position="301"/>
    </location>
</feature>
<protein>
    <recommendedName>
        <fullName evidence="3">7 transmembrane helices usually fused to an inactive transglutaminase domain-containing protein</fullName>
    </recommendedName>
</protein>
<evidence type="ECO:0000259" key="3">
    <source>
        <dbReference type="Pfam" id="PF14402"/>
    </source>
</evidence>
<reference evidence="4 5" key="1">
    <citation type="journal article" date="2016" name="Nat. Commun.">
        <title>Thousands of microbial genomes shed light on interconnected biogeochemical processes in an aquifer system.</title>
        <authorList>
            <person name="Anantharaman K."/>
            <person name="Brown C.T."/>
            <person name="Hug L.A."/>
            <person name="Sharon I."/>
            <person name="Castelle C.J."/>
            <person name="Probst A.J."/>
            <person name="Thomas B.C."/>
            <person name="Singh A."/>
            <person name="Wilkins M.J."/>
            <person name="Karaoz U."/>
            <person name="Brodie E.L."/>
            <person name="Williams K.H."/>
            <person name="Hubbard S.S."/>
            <person name="Banfield J.F."/>
        </authorList>
    </citation>
    <scope>NUCLEOTIDE SEQUENCE [LARGE SCALE GENOMIC DNA]</scope>
</reference>
<feature type="transmembrane region" description="Helical" evidence="1">
    <location>
        <begin position="231"/>
        <end position="249"/>
    </location>
</feature>
<gene>
    <name evidence="4" type="ORF">A2367_00925</name>
</gene>